<dbReference type="Proteomes" id="UP000223913">
    <property type="component" value="Unassembled WGS sequence"/>
</dbReference>
<dbReference type="PROSITE" id="PS51007">
    <property type="entry name" value="CYTC"/>
    <property type="match status" value="1"/>
</dbReference>
<evidence type="ECO:0000256" key="5">
    <source>
        <dbReference type="SAM" id="Phobius"/>
    </source>
</evidence>
<dbReference type="PANTHER" id="PTHR39425:SF1">
    <property type="entry name" value="CYTOCHROME C7-LIKE DOMAIN-CONTAINING PROTEIN"/>
    <property type="match status" value="1"/>
</dbReference>
<evidence type="ECO:0000256" key="3">
    <source>
        <dbReference type="ARBA" id="ARBA00023004"/>
    </source>
</evidence>
<keyword evidence="5" id="KW-1133">Transmembrane helix</keyword>
<keyword evidence="2 4" id="KW-0479">Metal-binding</keyword>
<keyword evidence="5" id="KW-0472">Membrane</keyword>
<evidence type="ECO:0000256" key="1">
    <source>
        <dbReference type="ARBA" id="ARBA00022617"/>
    </source>
</evidence>
<dbReference type="SUPFAM" id="SSF48695">
    <property type="entry name" value="Multiheme cytochromes"/>
    <property type="match status" value="1"/>
</dbReference>
<evidence type="ECO:0000313" key="8">
    <source>
        <dbReference type="EMBL" id="PHN05155.1"/>
    </source>
</evidence>
<feature type="domain" description="Cytochrome c" evidence="7">
    <location>
        <begin position="47"/>
        <end position="142"/>
    </location>
</feature>
<feature type="transmembrane region" description="Helical" evidence="5">
    <location>
        <begin position="209"/>
        <end position="232"/>
    </location>
</feature>
<keyword evidence="1 4" id="KW-0349">Heme</keyword>
<reference evidence="8 9" key="1">
    <citation type="submission" date="2017-10" db="EMBL/GenBank/DDBJ databases">
        <title>The draft genome sequence of Lewinella nigricans NBRC 102662.</title>
        <authorList>
            <person name="Wang K."/>
        </authorList>
    </citation>
    <scope>NUCLEOTIDE SEQUENCE [LARGE SCALE GENOMIC DNA]</scope>
    <source>
        <strain evidence="8 9">NBRC 102662</strain>
    </source>
</reference>
<keyword evidence="6" id="KW-0732">Signal</keyword>
<dbReference type="InterPro" id="IPR009056">
    <property type="entry name" value="Cyt_c-like_dom"/>
</dbReference>
<protein>
    <submittedName>
        <fullName evidence="8">Cytochrome c class I</fullName>
    </submittedName>
</protein>
<accession>A0A2D0N9J4</accession>
<evidence type="ECO:0000259" key="7">
    <source>
        <dbReference type="PROSITE" id="PS51007"/>
    </source>
</evidence>
<keyword evidence="9" id="KW-1185">Reference proteome</keyword>
<evidence type="ECO:0000256" key="6">
    <source>
        <dbReference type="SAM" id="SignalP"/>
    </source>
</evidence>
<dbReference type="AlphaFoldDB" id="A0A2D0N9J4"/>
<evidence type="ECO:0000313" key="9">
    <source>
        <dbReference type="Proteomes" id="UP000223913"/>
    </source>
</evidence>
<dbReference type="CDD" id="cd08168">
    <property type="entry name" value="Cytochrom_C3"/>
    <property type="match status" value="2"/>
</dbReference>
<dbReference type="Gene3D" id="3.90.10.10">
    <property type="entry name" value="Cytochrome C3"/>
    <property type="match status" value="2"/>
</dbReference>
<dbReference type="InterPro" id="IPR036280">
    <property type="entry name" value="Multihaem_cyt_sf"/>
</dbReference>
<dbReference type="Gene3D" id="1.10.760.10">
    <property type="entry name" value="Cytochrome c-like domain"/>
    <property type="match status" value="1"/>
</dbReference>
<comment type="caution">
    <text evidence="8">The sequence shown here is derived from an EMBL/GenBank/DDBJ whole genome shotgun (WGS) entry which is preliminary data.</text>
</comment>
<dbReference type="EMBL" id="PDUD01000023">
    <property type="protein sequence ID" value="PHN05155.1"/>
    <property type="molecule type" value="Genomic_DNA"/>
</dbReference>
<gene>
    <name evidence="8" type="ORF">CRP01_18400</name>
</gene>
<dbReference type="GO" id="GO:0009055">
    <property type="term" value="F:electron transfer activity"/>
    <property type="evidence" value="ECO:0007669"/>
    <property type="project" value="InterPro"/>
</dbReference>
<feature type="transmembrane region" description="Helical" evidence="5">
    <location>
        <begin position="168"/>
        <end position="188"/>
    </location>
</feature>
<dbReference type="GO" id="GO:0020037">
    <property type="term" value="F:heme binding"/>
    <property type="evidence" value="ECO:0007669"/>
    <property type="project" value="InterPro"/>
</dbReference>
<dbReference type="Pfam" id="PF00034">
    <property type="entry name" value="Cytochrom_C"/>
    <property type="match status" value="1"/>
</dbReference>
<dbReference type="GO" id="GO:0046872">
    <property type="term" value="F:metal ion binding"/>
    <property type="evidence" value="ECO:0007669"/>
    <property type="project" value="UniProtKB-KW"/>
</dbReference>
<feature type="signal peptide" evidence="6">
    <location>
        <begin position="1"/>
        <end position="25"/>
    </location>
</feature>
<proteinExistence type="predicted"/>
<sequence length="488" mass="53892">MIYKPLISRTFLLLAFLAGAITLHAQDASEAPQEETAAPQEAAAGAPDLGAGKTLFTAQCAQCHNRNMKDPLTGPALGGVESRWPNQADLYAWIRNSQAMIAAGNPRAVEVWNEWKPTVMTAFPNLTDQEIGNILAYVDGVYTGVYPPKPAGAGDVTTAVAKETDNTGLYILLAVILGILALVLARIISNLSYMVQVREGAAPASRRTLVQILTSKGVIAFVIFALVVLGGYTTVNNAIKLGRQQGYQPEQPIKFSHELHAGLQQIDCQYCHDGARRSKHSVIPAANTCMNCHKAIEKGSTYGTAELTKIFASIGYDPINDSLIANYDQLSTEEVKEIYSKWIADSYAQSEDFNPDRIESVVEEQWEGIVAALTNKETGDDKIQGPIEWVRIHNLPDHVYFNHSQHVSVGKLECQTCHGPIEEMEEVYQYSPLSMGWCVNCHRQTEVQFQDNDYYKSYETYHEQLQGGTRDKVTVEDIGGLECQKCHY</sequence>
<keyword evidence="3 4" id="KW-0408">Iron</keyword>
<dbReference type="SUPFAM" id="SSF46626">
    <property type="entry name" value="Cytochrome c"/>
    <property type="match status" value="1"/>
</dbReference>
<evidence type="ECO:0000256" key="2">
    <source>
        <dbReference type="ARBA" id="ARBA00022723"/>
    </source>
</evidence>
<dbReference type="RefSeq" id="WP_099151701.1">
    <property type="nucleotide sequence ID" value="NZ_PDUD01000023.1"/>
</dbReference>
<dbReference type="PANTHER" id="PTHR39425">
    <property type="entry name" value="LIPOPROTEIN CYTOCHROME C"/>
    <property type="match status" value="1"/>
</dbReference>
<dbReference type="InterPro" id="IPR036909">
    <property type="entry name" value="Cyt_c-like_dom_sf"/>
</dbReference>
<dbReference type="OrthoDB" id="9782196at2"/>
<name>A0A2D0N9J4_FLAN2</name>
<organism evidence="8 9">
    <name type="scientific">Flavilitoribacter nigricans (strain ATCC 23147 / DSM 23189 / NBRC 102662 / NCIMB 1420 / SS-2)</name>
    <name type="common">Lewinella nigricans</name>
    <dbReference type="NCBI Taxonomy" id="1122177"/>
    <lineage>
        <taxon>Bacteria</taxon>
        <taxon>Pseudomonadati</taxon>
        <taxon>Bacteroidota</taxon>
        <taxon>Saprospiria</taxon>
        <taxon>Saprospirales</taxon>
        <taxon>Lewinellaceae</taxon>
        <taxon>Flavilitoribacter</taxon>
    </lineage>
</organism>
<evidence type="ECO:0000256" key="4">
    <source>
        <dbReference type="PROSITE-ProRule" id="PRU00433"/>
    </source>
</evidence>
<keyword evidence="5" id="KW-0812">Transmembrane</keyword>
<feature type="chain" id="PRO_5012835982" evidence="6">
    <location>
        <begin position="26"/>
        <end position="488"/>
    </location>
</feature>